<keyword evidence="1" id="KW-0472">Membrane</keyword>
<dbReference type="RefSeq" id="WP_154769446.1">
    <property type="nucleotide sequence ID" value="NZ_WLYK01000006.1"/>
</dbReference>
<sequence>MATDKDIKQAILRDVQESSPNTARAEARARDRVTAIRTRRGRFLPFAVAAAVFVVAAGITSALVWSKPRSEPAAAGRAATGSDVTGTWQVISYTISERTRTPNPDYPLRLTLEAPTNDGAIAVVTNTCTPSTAQWKLDGATLSLIDGWATPAIPCPPGSPDFDTVIAPGFLDLSNSWVSGADISLSASGSDMTLTTSTGTAKFSRVTPATGTTS</sequence>
<organism evidence="2 3">
    <name type="scientific">Nakamurella alba</name>
    <dbReference type="NCBI Taxonomy" id="2665158"/>
    <lineage>
        <taxon>Bacteria</taxon>
        <taxon>Bacillati</taxon>
        <taxon>Actinomycetota</taxon>
        <taxon>Actinomycetes</taxon>
        <taxon>Nakamurellales</taxon>
        <taxon>Nakamurellaceae</taxon>
        <taxon>Nakamurella</taxon>
    </lineage>
</organism>
<accession>A0A7K1FMU4</accession>
<evidence type="ECO:0000313" key="2">
    <source>
        <dbReference type="EMBL" id="MTD15438.1"/>
    </source>
</evidence>
<reference evidence="2 3" key="1">
    <citation type="submission" date="2019-11" db="EMBL/GenBank/DDBJ databases">
        <authorList>
            <person name="Jiang L.-Q."/>
        </authorList>
    </citation>
    <scope>NUCLEOTIDE SEQUENCE [LARGE SCALE GENOMIC DNA]</scope>
    <source>
        <strain evidence="2 3">YIM 132087</strain>
    </source>
</reference>
<dbReference type="Proteomes" id="UP000460221">
    <property type="component" value="Unassembled WGS sequence"/>
</dbReference>
<dbReference type="EMBL" id="WLYK01000006">
    <property type="protein sequence ID" value="MTD15438.1"/>
    <property type="molecule type" value="Genomic_DNA"/>
</dbReference>
<name>A0A7K1FMU4_9ACTN</name>
<evidence type="ECO:0000313" key="3">
    <source>
        <dbReference type="Proteomes" id="UP000460221"/>
    </source>
</evidence>
<keyword evidence="3" id="KW-1185">Reference proteome</keyword>
<gene>
    <name evidence="2" type="ORF">GIS00_15985</name>
</gene>
<evidence type="ECO:0008006" key="4">
    <source>
        <dbReference type="Google" id="ProtNLM"/>
    </source>
</evidence>
<comment type="caution">
    <text evidence="2">The sequence shown here is derived from an EMBL/GenBank/DDBJ whole genome shotgun (WGS) entry which is preliminary data.</text>
</comment>
<evidence type="ECO:0000256" key="1">
    <source>
        <dbReference type="SAM" id="Phobius"/>
    </source>
</evidence>
<dbReference type="AlphaFoldDB" id="A0A7K1FMU4"/>
<feature type="transmembrane region" description="Helical" evidence="1">
    <location>
        <begin position="43"/>
        <end position="65"/>
    </location>
</feature>
<proteinExistence type="predicted"/>
<keyword evidence="1" id="KW-0812">Transmembrane</keyword>
<protein>
    <recommendedName>
        <fullName evidence="4">META domain-containing protein</fullName>
    </recommendedName>
</protein>
<keyword evidence="1" id="KW-1133">Transmembrane helix</keyword>